<dbReference type="AlphaFoldDB" id="A0A081C6N9"/>
<evidence type="ECO:0000313" key="2">
    <source>
        <dbReference type="Proteomes" id="UP000030661"/>
    </source>
</evidence>
<name>A0A081C6N9_VECG1</name>
<accession>A0A081C6N9</accession>
<dbReference type="STRING" id="1499967.U27_00135"/>
<sequence length="87" mass="10510">MKIFQTEAEHEDMNCPEEFQDKIDILENLLQEMRYIIGHRRTLLKNADKKLQEFQDTIYAMIMEEEYPKKRMMPSQDDDEKPETPSV</sequence>
<organism evidence="1">
    <name type="scientific">Vecturithrix granuli</name>
    <dbReference type="NCBI Taxonomy" id="1499967"/>
    <lineage>
        <taxon>Bacteria</taxon>
        <taxon>Candidatus Moduliflexota</taxon>
        <taxon>Candidatus Vecturitrichia</taxon>
        <taxon>Candidatus Vecturitrichales</taxon>
        <taxon>Candidatus Vecturitrichaceae</taxon>
        <taxon>Candidatus Vecturithrix</taxon>
    </lineage>
</organism>
<dbReference type="EMBL" id="DF820472">
    <property type="protein sequence ID" value="GAK60244.1"/>
    <property type="molecule type" value="Genomic_DNA"/>
</dbReference>
<evidence type="ECO:0000313" key="1">
    <source>
        <dbReference type="EMBL" id="GAK60244.1"/>
    </source>
</evidence>
<dbReference type="Proteomes" id="UP000030661">
    <property type="component" value="Unassembled WGS sequence"/>
</dbReference>
<proteinExistence type="predicted"/>
<reference evidence="1" key="1">
    <citation type="journal article" date="2015" name="PeerJ">
        <title>First genomic representation of candidate bacterial phylum KSB3 points to enhanced environmental sensing as a trigger of wastewater bulking.</title>
        <authorList>
            <person name="Sekiguchi Y."/>
            <person name="Ohashi A."/>
            <person name="Parks D.H."/>
            <person name="Yamauchi T."/>
            <person name="Tyson G.W."/>
            <person name="Hugenholtz P."/>
        </authorList>
    </citation>
    <scope>NUCLEOTIDE SEQUENCE [LARGE SCALE GENOMIC DNA]</scope>
</reference>
<keyword evidence="2" id="KW-1185">Reference proteome</keyword>
<gene>
    <name evidence="1" type="ORF">U27_00135</name>
</gene>
<protein>
    <submittedName>
        <fullName evidence="1">Uncharacterized protein</fullName>
    </submittedName>
</protein>
<dbReference type="HOGENOM" id="CLU_177535_0_0_0"/>